<dbReference type="PANTHER" id="PTHR46401:SF2">
    <property type="entry name" value="GLYCOSYLTRANSFERASE WBBK-RELATED"/>
    <property type="match status" value="1"/>
</dbReference>
<dbReference type="CDD" id="cd03794">
    <property type="entry name" value="GT4_WbuB-like"/>
    <property type="match status" value="1"/>
</dbReference>
<organism evidence="3 4">
    <name type="scientific">Alienimonas chondri</name>
    <dbReference type="NCBI Taxonomy" id="2681879"/>
    <lineage>
        <taxon>Bacteria</taxon>
        <taxon>Pseudomonadati</taxon>
        <taxon>Planctomycetota</taxon>
        <taxon>Planctomycetia</taxon>
        <taxon>Planctomycetales</taxon>
        <taxon>Planctomycetaceae</taxon>
        <taxon>Alienimonas</taxon>
    </lineage>
</organism>
<evidence type="ECO:0000259" key="2">
    <source>
        <dbReference type="Pfam" id="PF13579"/>
    </source>
</evidence>
<dbReference type="EMBL" id="WTPX01000070">
    <property type="protein sequence ID" value="NNJ26271.1"/>
    <property type="molecule type" value="Genomic_DNA"/>
</dbReference>
<dbReference type="Gene3D" id="3.40.50.2000">
    <property type="entry name" value="Glycogen Phosphorylase B"/>
    <property type="match status" value="2"/>
</dbReference>
<sequence>MLFYDRRPQTRSDAAPPPRVLFLNRSYWPDAEATGQLLTELAEDLARGACGPQDRKNQDEGADELPLERFAPEIAVVCGRPNWNPSGVKCKSFGASVRHGVTIHRVWHTRWDKAFLRNRAANFVTFLIGAVARALFCRRADVVVVETDPFLLALVGPLLKLRHRAKLVVYAQDVHPELGVAIGRVPDWRSVRLLSAALRRSYRRADRIVTLSRDMRDTFVRFGVDPGRVEVVPNWTCTAAVHPVRPFNPFRGRHGLEGKFVVMHSGNMGQTQRLEALVDAAASLRNREDVAFLFVGNGSLQASLRERAAELPNVRFLPYEPKEKLAESLSAADLHVVSIDPRAVPYMMPSKLYGILASGAACLAIAPRGCELAETVHGRGVGWVVEPGNVAELADRIRRLADDPADAEEAGRIARELSAEYHRAVVTARFATILAELLRSGESCDIETRSTTSWSHQAVSAPQLPVSADAVVLPPQEPASPR</sequence>
<comment type="caution">
    <text evidence="3">The sequence shown here is derived from an EMBL/GenBank/DDBJ whole genome shotgun (WGS) entry which is preliminary data.</text>
</comment>
<dbReference type="Pfam" id="PF13692">
    <property type="entry name" value="Glyco_trans_1_4"/>
    <property type="match status" value="1"/>
</dbReference>
<dbReference type="Proteomes" id="UP000609651">
    <property type="component" value="Unassembled WGS sequence"/>
</dbReference>
<keyword evidence="1" id="KW-0808">Transferase</keyword>
<dbReference type="PANTHER" id="PTHR46401">
    <property type="entry name" value="GLYCOSYLTRANSFERASE WBBK-RELATED"/>
    <property type="match status" value="1"/>
</dbReference>
<evidence type="ECO:0000313" key="4">
    <source>
        <dbReference type="Proteomes" id="UP000609651"/>
    </source>
</evidence>
<dbReference type="Pfam" id="PF13579">
    <property type="entry name" value="Glyco_trans_4_4"/>
    <property type="match status" value="1"/>
</dbReference>
<dbReference type="InterPro" id="IPR028098">
    <property type="entry name" value="Glyco_trans_4-like_N"/>
</dbReference>
<reference evidence="3 4" key="1">
    <citation type="journal article" date="2020" name="Syst. Appl. Microbiol.">
        <title>Alienimonas chondri sp. nov., a novel planctomycete isolated from the biofilm of the red alga Chondrus crispus.</title>
        <authorList>
            <person name="Vitorino I."/>
            <person name="Albuquerque L."/>
            <person name="Wiegand S."/>
            <person name="Kallscheuer N."/>
            <person name="da Costa M.S."/>
            <person name="Lobo-da-Cunha A."/>
            <person name="Jogler C."/>
            <person name="Lage O.M."/>
        </authorList>
    </citation>
    <scope>NUCLEOTIDE SEQUENCE [LARGE SCALE GENOMIC DNA]</scope>
    <source>
        <strain evidence="3 4">LzC2</strain>
    </source>
</reference>
<feature type="domain" description="Glycosyltransferase subfamily 4-like N-terminal" evidence="2">
    <location>
        <begin position="96"/>
        <end position="235"/>
    </location>
</feature>
<evidence type="ECO:0000313" key="3">
    <source>
        <dbReference type="EMBL" id="NNJ26271.1"/>
    </source>
</evidence>
<protein>
    <recommendedName>
        <fullName evidence="2">Glycosyltransferase subfamily 4-like N-terminal domain-containing protein</fullName>
    </recommendedName>
</protein>
<accession>A0ABX1VFP4</accession>
<dbReference type="RefSeq" id="WP_171187136.1">
    <property type="nucleotide sequence ID" value="NZ_WTPX01000070.1"/>
</dbReference>
<dbReference type="SUPFAM" id="SSF53756">
    <property type="entry name" value="UDP-Glycosyltransferase/glycogen phosphorylase"/>
    <property type="match status" value="1"/>
</dbReference>
<name>A0ABX1VFP4_9PLAN</name>
<gene>
    <name evidence="3" type="ORF">LzC2_23530</name>
</gene>
<evidence type="ECO:0000256" key="1">
    <source>
        <dbReference type="ARBA" id="ARBA00022679"/>
    </source>
</evidence>
<proteinExistence type="predicted"/>
<keyword evidence="4" id="KW-1185">Reference proteome</keyword>